<reference evidence="4 5" key="1">
    <citation type="submission" date="2020-10" db="EMBL/GenBank/DDBJ databases">
        <title>The Coptis chinensis genome and diversification of protoberbering-type alkaloids.</title>
        <authorList>
            <person name="Wang B."/>
            <person name="Shu S."/>
            <person name="Song C."/>
            <person name="Liu Y."/>
        </authorList>
    </citation>
    <scope>NUCLEOTIDE SEQUENCE [LARGE SCALE GENOMIC DNA]</scope>
    <source>
        <strain evidence="4">HL-2020</strain>
        <tissue evidence="4">Leaf</tissue>
    </source>
</reference>
<accession>A0A835HED9</accession>
<comment type="caution">
    <text evidence="4">The sequence shown here is derived from an EMBL/GenBank/DDBJ whole genome shotgun (WGS) entry which is preliminary data.</text>
</comment>
<protein>
    <recommendedName>
        <fullName evidence="3">RRM domain-containing protein</fullName>
    </recommendedName>
</protein>
<dbReference type="SMART" id="SM00360">
    <property type="entry name" value="RRM"/>
    <property type="match status" value="1"/>
</dbReference>
<dbReference type="InterPro" id="IPR035979">
    <property type="entry name" value="RBD_domain_sf"/>
</dbReference>
<dbReference type="SUPFAM" id="SSF54928">
    <property type="entry name" value="RNA-binding domain, RBD"/>
    <property type="match status" value="1"/>
</dbReference>
<dbReference type="PANTHER" id="PTHR48035">
    <property type="entry name" value="HETEROGENEOUS NUCLEAR RIBONUCLEOPROTEIN 1"/>
    <property type="match status" value="1"/>
</dbReference>
<dbReference type="InterPro" id="IPR053260">
    <property type="entry name" value="hnRNP"/>
</dbReference>
<feature type="domain" description="RRM" evidence="3">
    <location>
        <begin position="4"/>
        <end position="81"/>
    </location>
</feature>
<dbReference type="InterPro" id="IPR000504">
    <property type="entry name" value="RRM_dom"/>
</dbReference>
<evidence type="ECO:0000259" key="3">
    <source>
        <dbReference type="PROSITE" id="PS50102"/>
    </source>
</evidence>
<evidence type="ECO:0000313" key="4">
    <source>
        <dbReference type="EMBL" id="KAF9598291.1"/>
    </source>
</evidence>
<sequence>MKTKKIFVGGLPPNLTEEGFRQYFETYGHVTDVLYNENPQHLLGFGYISFDTEEAVNKVLHKPFHELNGKLVLVKRAFAKDANPTSEGSPMGVANPRLGNAGGQPMP</sequence>
<dbReference type="GO" id="GO:0003723">
    <property type="term" value="F:RNA binding"/>
    <property type="evidence" value="ECO:0007669"/>
    <property type="project" value="UniProtKB-UniRule"/>
</dbReference>
<dbReference type="InterPro" id="IPR012677">
    <property type="entry name" value="Nucleotide-bd_a/b_plait_sf"/>
</dbReference>
<dbReference type="AlphaFoldDB" id="A0A835HED9"/>
<gene>
    <name evidence="4" type="ORF">IFM89_026558</name>
</gene>
<dbReference type="EMBL" id="JADFTS010000007">
    <property type="protein sequence ID" value="KAF9598291.1"/>
    <property type="molecule type" value="Genomic_DNA"/>
</dbReference>
<name>A0A835HED9_9MAGN</name>
<proteinExistence type="predicted"/>
<keyword evidence="1" id="KW-0694">RNA-binding</keyword>
<dbReference type="Proteomes" id="UP000631114">
    <property type="component" value="Unassembled WGS sequence"/>
</dbReference>
<dbReference type="PANTHER" id="PTHR48035:SF2">
    <property type="entry name" value="RNA-BINDING REGION RNP-1 DOMAIN-CONTAINING PROTEIN"/>
    <property type="match status" value="1"/>
</dbReference>
<evidence type="ECO:0000313" key="5">
    <source>
        <dbReference type="Proteomes" id="UP000631114"/>
    </source>
</evidence>
<dbReference type="OrthoDB" id="1875751at2759"/>
<dbReference type="PROSITE" id="PS50102">
    <property type="entry name" value="RRM"/>
    <property type="match status" value="1"/>
</dbReference>
<feature type="region of interest" description="Disordered" evidence="2">
    <location>
        <begin position="82"/>
        <end position="107"/>
    </location>
</feature>
<dbReference type="Pfam" id="PF00076">
    <property type="entry name" value="RRM_1"/>
    <property type="match status" value="1"/>
</dbReference>
<organism evidence="4 5">
    <name type="scientific">Coptis chinensis</name>
    <dbReference type="NCBI Taxonomy" id="261450"/>
    <lineage>
        <taxon>Eukaryota</taxon>
        <taxon>Viridiplantae</taxon>
        <taxon>Streptophyta</taxon>
        <taxon>Embryophyta</taxon>
        <taxon>Tracheophyta</taxon>
        <taxon>Spermatophyta</taxon>
        <taxon>Magnoliopsida</taxon>
        <taxon>Ranunculales</taxon>
        <taxon>Ranunculaceae</taxon>
        <taxon>Coptidoideae</taxon>
        <taxon>Coptis</taxon>
    </lineage>
</organism>
<keyword evidence="5" id="KW-1185">Reference proteome</keyword>
<evidence type="ECO:0000256" key="2">
    <source>
        <dbReference type="SAM" id="MobiDB-lite"/>
    </source>
</evidence>
<evidence type="ECO:0000256" key="1">
    <source>
        <dbReference type="PROSITE-ProRule" id="PRU00176"/>
    </source>
</evidence>
<dbReference type="Gene3D" id="3.30.70.330">
    <property type="match status" value="1"/>
</dbReference>